<feature type="compositionally biased region" description="Polar residues" evidence="1">
    <location>
        <begin position="68"/>
        <end position="91"/>
    </location>
</feature>
<evidence type="ECO:0000313" key="2">
    <source>
        <dbReference type="EMBL" id="JAS83181.1"/>
    </source>
</evidence>
<dbReference type="EMBL" id="GECU01024525">
    <property type="protein sequence ID" value="JAS83181.1"/>
    <property type="molecule type" value="Transcribed_RNA"/>
</dbReference>
<feature type="region of interest" description="Disordered" evidence="1">
    <location>
        <begin position="1"/>
        <end position="183"/>
    </location>
</feature>
<evidence type="ECO:0000256" key="1">
    <source>
        <dbReference type="SAM" id="MobiDB-lite"/>
    </source>
</evidence>
<accession>A0A1B6I8B4</accession>
<feature type="compositionally biased region" description="Basic and acidic residues" evidence="1">
    <location>
        <begin position="173"/>
        <end position="183"/>
    </location>
</feature>
<dbReference type="AlphaFoldDB" id="A0A1B6I8B4"/>
<reference evidence="2" key="1">
    <citation type="submission" date="2015-11" db="EMBL/GenBank/DDBJ databases">
        <title>De novo transcriptome assembly of four potential Pierce s Disease insect vectors from Arizona vineyards.</title>
        <authorList>
            <person name="Tassone E.E."/>
        </authorList>
    </citation>
    <scope>NUCLEOTIDE SEQUENCE</scope>
</reference>
<sequence>MMRRDLAAAAALASPPTTHANGHAQRHSTSGDVSTGMPELVTGSKFSLEPSLDDASSLLGEGSRRSLAETSVTSTADLSVFSSATRSQAPDTHSLGGGDTGDESGGPETPRARPDVVRIYVPYHSSPSTSPQNGEVPRAGDRNKIRIVVMDPPSPHEDSATPLAELGPSLKPFHVDRPTIDLK</sequence>
<dbReference type="EMBL" id="GECU01000690">
    <property type="protein sequence ID" value="JAT07017.1"/>
    <property type="molecule type" value="Transcribed_RNA"/>
</dbReference>
<organism evidence="2">
    <name type="scientific">Homalodisca liturata</name>
    <dbReference type="NCBI Taxonomy" id="320908"/>
    <lineage>
        <taxon>Eukaryota</taxon>
        <taxon>Metazoa</taxon>
        <taxon>Ecdysozoa</taxon>
        <taxon>Arthropoda</taxon>
        <taxon>Hexapoda</taxon>
        <taxon>Insecta</taxon>
        <taxon>Pterygota</taxon>
        <taxon>Neoptera</taxon>
        <taxon>Paraneoptera</taxon>
        <taxon>Hemiptera</taxon>
        <taxon>Auchenorrhyncha</taxon>
        <taxon>Membracoidea</taxon>
        <taxon>Cicadellidae</taxon>
        <taxon>Cicadellinae</taxon>
        <taxon>Proconiini</taxon>
        <taxon>Homalodisca</taxon>
    </lineage>
</organism>
<protein>
    <submittedName>
        <fullName evidence="2">Uncharacterized protein</fullName>
    </submittedName>
</protein>
<proteinExistence type="predicted"/>
<name>A0A1B6I8B4_9HEMI</name>
<evidence type="ECO:0000313" key="3">
    <source>
        <dbReference type="EMBL" id="JAT07017.1"/>
    </source>
</evidence>
<gene>
    <name evidence="2" type="ORF">g.15623</name>
    <name evidence="3" type="ORF">g.15624</name>
</gene>